<dbReference type="GO" id="GO:0006508">
    <property type="term" value="P:proteolysis"/>
    <property type="evidence" value="ECO:0007669"/>
    <property type="project" value="UniProtKB-KW"/>
</dbReference>
<dbReference type="RefSeq" id="WP_073017387.1">
    <property type="nucleotide sequence ID" value="NZ_FQXU01000004.1"/>
</dbReference>
<dbReference type="Pfam" id="PF05343">
    <property type="entry name" value="Peptidase_M42"/>
    <property type="match status" value="1"/>
</dbReference>
<reference evidence="9 10" key="1">
    <citation type="submission" date="2016-11" db="EMBL/GenBank/DDBJ databases">
        <authorList>
            <person name="Jaros S."/>
            <person name="Januszkiewicz K."/>
            <person name="Wedrychowicz H."/>
        </authorList>
    </citation>
    <scope>NUCLEOTIDE SEQUENCE [LARGE SCALE GENOMIC DNA]</scope>
    <source>
        <strain evidence="9 10">DSM 6191</strain>
    </source>
</reference>
<dbReference type="Gene3D" id="2.40.30.40">
    <property type="entry name" value="Peptidase M42, domain 2"/>
    <property type="match status" value="1"/>
</dbReference>
<feature type="binding site" evidence="8">
    <location>
        <position position="168"/>
    </location>
    <ligand>
        <name>Zn(2+)</name>
        <dbReference type="ChEBI" id="CHEBI:29105"/>
        <label>2</label>
    </ligand>
</feature>
<evidence type="ECO:0000256" key="7">
    <source>
        <dbReference type="PIRSR" id="PIRSR001123-1"/>
    </source>
</evidence>
<dbReference type="AlphaFoldDB" id="A0A1M5WCS8"/>
<evidence type="ECO:0000256" key="5">
    <source>
        <dbReference type="ARBA" id="ARBA00022801"/>
    </source>
</evidence>
<accession>A0A1M5WCS8</accession>
<dbReference type="PANTHER" id="PTHR32481">
    <property type="entry name" value="AMINOPEPTIDASE"/>
    <property type="match status" value="1"/>
</dbReference>
<organism evidence="9 10">
    <name type="scientific">Clostridium intestinale DSM 6191</name>
    <dbReference type="NCBI Taxonomy" id="1121320"/>
    <lineage>
        <taxon>Bacteria</taxon>
        <taxon>Bacillati</taxon>
        <taxon>Bacillota</taxon>
        <taxon>Clostridia</taxon>
        <taxon>Eubacteriales</taxon>
        <taxon>Clostridiaceae</taxon>
        <taxon>Clostridium</taxon>
    </lineage>
</organism>
<comment type="cofactor">
    <cofactor evidence="8">
        <name>a divalent metal cation</name>
        <dbReference type="ChEBI" id="CHEBI:60240"/>
    </cofactor>
    <text evidence="8">Binds 2 divalent metal cations per subunit.</text>
</comment>
<feature type="binding site" evidence="8">
    <location>
        <position position="168"/>
    </location>
    <ligand>
        <name>Zn(2+)</name>
        <dbReference type="ChEBI" id="CHEBI:29105"/>
        <label>1</label>
    </ligand>
</feature>
<feature type="binding site" evidence="8">
    <location>
        <position position="309"/>
    </location>
    <ligand>
        <name>Zn(2+)</name>
        <dbReference type="ChEBI" id="CHEBI:29105"/>
        <label>2</label>
    </ligand>
</feature>
<keyword evidence="4 8" id="KW-0479">Metal-binding</keyword>
<feature type="active site" description="Proton acceptor" evidence="7">
    <location>
        <position position="200"/>
    </location>
</feature>
<evidence type="ECO:0000256" key="2">
    <source>
        <dbReference type="ARBA" id="ARBA00022438"/>
    </source>
</evidence>
<dbReference type="InterPro" id="IPR051464">
    <property type="entry name" value="Peptidase_M42_aminopept"/>
</dbReference>
<gene>
    <name evidence="9" type="ORF">SAMN02745941_01033</name>
</gene>
<dbReference type="Gene3D" id="3.40.630.10">
    <property type="entry name" value="Zn peptidases"/>
    <property type="match status" value="1"/>
</dbReference>
<dbReference type="InterPro" id="IPR008007">
    <property type="entry name" value="Peptidase_M42"/>
</dbReference>
<sequence>MTVDLLKELSNRDSIASNEKEVRGILIRELKAYSDEISFDGLGSVIFRKKGNGPKVMFCAHMDEVGFMVRSISDIGMIYVIPIGGVKDEAKRLQKVRITTADGNKIIGILNSSIDDKTGKVKESYIDIGCYSKEEVENLGVDIGDMVCFHSSCENLNSEELIMGKAMDDRAGCYVLAEVLKAIENTHHDCDVYIVGTSSEEVGMRGGKTATEKIKPNIVFAIDVANAPDLVRDHRNNRKIGHGPMLVHYDKAMIPNKNLLGLVKRLCKENNIEYQSDMFSGGGTDAGNAHLQEEGIPSMVIGIPLRLCHGPYSIVHTKDIKNTISLVVKIIENIDEEVYKNISEHIGGI</sequence>
<dbReference type="CDD" id="cd05656">
    <property type="entry name" value="M42_Frv"/>
    <property type="match status" value="1"/>
</dbReference>
<evidence type="ECO:0000256" key="6">
    <source>
        <dbReference type="PIRNR" id="PIRNR001123"/>
    </source>
</evidence>
<evidence type="ECO:0000256" key="8">
    <source>
        <dbReference type="PIRSR" id="PIRSR001123-2"/>
    </source>
</evidence>
<feature type="binding site" evidence="8">
    <location>
        <position position="201"/>
    </location>
    <ligand>
        <name>Zn(2+)</name>
        <dbReference type="ChEBI" id="CHEBI:29105"/>
        <label>2</label>
    </ligand>
</feature>
<comment type="similarity">
    <text evidence="1 6">Belongs to the peptidase M42 family.</text>
</comment>
<protein>
    <submittedName>
        <fullName evidence="9">Putative aminopeptidase FrvX</fullName>
    </submittedName>
</protein>
<dbReference type="PIRSF" id="PIRSF001123">
    <property type="entry name" value="PepA_GA"/>
    <property type="match status" value="1"/>
</dbReference>
<keyword evidence="2 9" id="KW-0031">Aminopeptidase</keyword>
<evidence type="ECO:0000313" key="10">
    <source>
        <dbReference type="Proteomes" id="UP000184241"/>
    </source>
</evidence>
<feature type="binding site" evidence="8">
    <location>
        <position position="61"/>
    </location>
    <ligand>
        <name>Zn(2+)</name>
        <dbReference type="ChEBI" id="CHEBI:29105"/>
        <label>1</label>
    </ligand>
</feature>
<dbReference type="GO" id="GO:0046872">
    <property type="term" value="F:metal ion binding"/>
    <property type="evidence" value="ECO:0007669"/>
    <property type="project" value="UniProtKB-UniRule"/>
</dbReference>
<evidence type="ECO:0000256" key="4">
    <source>
        <dbReference type="ARBA" id="ARBA00022723"/>
    </source>
</evidence>
<feature type="binding site" evidence="8">
    <location>
        <position position="223"/>
    </location>
    <ligand>
        <name>Zn(2+)</name>
        <dbReference type="ChEBI" id="CHEBI:29105"/>
        <label>1</label>
    </ligand>
</feature>
<dbReference type="InterPro" id="IPR023367">
    <property type="entry name" value="Peptidase_M42_dom2"/>
</dbReference>
<dbReference type="Proteomes" id="UP000184241">
    <property type="component" value="Unassembled WGS sequence"/>
</dbReference>
<dbReference type="PANTHER" id="PTHR32481:SF0">
    <property type="entry name" value="AMINOPEPTIDASE YPDE-RELATED"/>
    <property type="match status" value="1"/>
</dbReference>
<keyword evidence="5" id="KW-0378">Hydrolase</keyword>
<dbReference type="SUPFAM" id="SSF53187">
    <property type="entry name" value="Zn-dependent exopeptidases"/>
    <property type="match status" value="1"/>
</dbReference>
<evidence type="ECO:0000256" key="1">
    <source>
        <dbReference type="ARBA" id="ARBA00006272"/>
    </source>
</evidence>
<dbReference type="EMBL" id="FQXU01000004">
    <property type="protein sequence ID" value="SHH85247.1"/>
    <property type="molecule type" value="Genomic_DNA"/>
</dbReference>
<proteinExistence type="inferred from homology"/>
<keyword evidence="3" id="KW-0645">Protease</keyword>
<name>A0A1M5WCS8_9CLOT</name>
<evidence type="ECO:0000313" key="9">
    <source>
        <dbReference type="EMBL" id="SHH85247.1"/>
    </source>
</evidence>
<dbReference type="NCBIfam" id="NF007421">
    <property type="entry name" value="PRK09961.1"/>
    <property type="match status" value="1"/>
</dbReference>
<evidence type="ECO:0000256" key="3">
    <source>
        <dbReference type="ARBA" id="ARBA00022670"/>
    </source>
</evidence>
<dbReference type="SUPFAM" id="SSF101821">
    <property type="entry name" value="Aminopeptidase/glucanase lid domain"/>
    <property type="match status" value="1"/>
</dbReference>
<dbReference type="GO" id="GO:0004177">
    <property type="term" value="F:aminopeptidase activity"/>
    <property type="evidence" value="ECO:0007669"/>
    <property type="project" value="UniProtKB-UniRule"/>
</dbReference>